<feature type="compositionally biased region" description="Low complexity" evidence="1">
    <location>
        <begin position="93"/>
        <end position="123"/>
    </location>
</feature>
<name>A0A2N5SDM2_9BASI</name>
<dbReference type="EMBL" id="PGCJ01001025">
    <property type="protein sequence ID" value="PLW11304.1"/>
    <property type="molecule type" value="Genomic_DNA"/>
</dbReference>
<sequence>MDNSTTSSLMGNSSDDPSEKWNVDQQMSNSDNLPPSAVQSGDGNEYNDNTVSGLGWSTPANSSTFSASNSSLGWNSSTTNSTNSYNASALLSNSTTNTTASNPSNLTSQLVSTSMSTTPSASSEPYNPSVMGHVEVNAAMWRQPGIIIGVTCSILGLLCIILGLAYRLHQQRRTRSPIRGLRVASGFDFNGGADDDDYGAYNVWNKPYPEIGSAAADKGEKAAFEYDGPLTVMGSLRHSTATMYSNADDEDARPHPSSPPPPIDEKGIAY</sequence>
<gene>
    <name evidence="3" type="ORF">PCANC_20636</name>
</gene>
<feature type="region of interest" description="Disordered" evidence="1">
    <location>
        <begin position="243"/>
        <end position="270"/>
    </location>
</feature>
<dbReference type="OrthoDB" id="2506734at2759"/>
<keyword evidence="4" id="KW-1185">Reference proteome</keyword>
<evidence type="ECO:0000313" key="3">
    <source>
        <dbReference type="EMBL" id="PLW11304.1"/>
    </source>
</evidence>
<organism evidence="3 4">
    <name type="scientific">Puccinia coronata f. sp. avenae</name>
    <dbReference type="NCBI Taxonomy" id="200324"/>
    <lineage>
        <taxon>Eukaryota</taxon>
        <taxon>Fungi</taxon>
        <taxon>Dikarya</taxon>
        <taxon>Basidiomycota</taxon>
        <taxon>Pucciniomycotina</taxon>
        <taxon>Pucciniomycetes</taxon>
        <taxon>Pucciniales</taxon>
        <taxon>Pucciniaceae</taxon>
        <taxon>Puccinia</taxon>
    </lineage>
</organism>
<comment type="caution">
    <text evidence="3">The sequence shown here is derived from an EMBL/GenBank/DDBJ whole genome shotgun (WGS) entry which is preliminary data.</text>
</comment>
<keyword evidence="2" id="KW-0812">Transmembrane</keyword>
<feature type="compositionally biased region" description="Polar residues" evidence="1">
    <location>
        <begin position="1"/>
        <end position="15"/>
    </location>
</feature>
<dbReference type="AlphaFoldDB" id="A0A2N5SDM2"/>
<keyword evidence="2" id="KW-1133">Transmembrane helix</keyword>
<feature type="compositionally biased region" description="Polar residues" evidence="1">
    <location>
        <begin position="23"/>
        <end position="52"/>
    </location>
</feature>
<feature type="region of interest" description="Disordered" evidence="1">
    <location>
        <begin position="1"/>
        <end position="55"/>
    </location>
</feature>
<dbReference type="Proteomes" id="UP000235388">
    <property type="component" value="Unassembled WGS sequence"/>
</dbReference>
<evidence type="ECO:0000256" key="2">
    <source>
        <dbReference type="SAM" id="Phobius"/>
    </source>
</evidence>
<proteinExistence type="predicted"/>
<protein>
    <submittedName>
        <fullName evidence="3">Uncharacterized protein</fullName>
    </submittedName>
</protein>
<evidence type="ECO:0000256" key="1">
    <source>
        <dbReference type="SAM" id="MobiDB-lite"/>
    </source>
</evidence>
<evidence type="ECO:0000313" key="4">
    <source>
        <dbReference type="Proteomes" id="UP000235388"/>
    </source>
</evidence>
<keyword evidence="2" id="KW-0472">Membrane</keyword>
<feature type="transmembrane region" description="Helical" evidence="2">
    <location>
        <begin position="146"/>
        <end position="166"/>
    </location>
</feature>
<reference evidence="3 4" key="1">
    <citation type="submission" date="2017-11" db="EMBL/GenBank/DDBJ databases">
        <title>De novo assembly and phasing of dikaryotic genomes from two isolates of Puccinia coronata f. sp. avenae, the causal agent of oat crown rust.</title>
        <authorList>
            <person name="Miller M.E."/>
            <person name="Zhang Y."/>
            <person name="Omidvar V."/>
            <person name="Sperschneider J."/>
            <person name="Schwessinger B."/>
            <person name="Raley C."/>
            <person name="Palmer J.M."/>
            <person name="Garnica D."/>
            <person name="Upadhyaya N."/>
            <person name="Rathjen J."/>
            <person name="Taylor J.M."/>
            <person name="Park R.F."/>
            <person name="Dodds P.N."/>
            <person name="Hirsch C.D."/>
            <person name="Kianian S.F."/>
            <person name="Figueroa M."/>
        </authorList>
    </citation>
    <scope>NUCLEOTIDE SEQUENCE [LARGE SCALE GENOMIC DNA]</scope>
    <source>
        <strain evidence="3">12NC29</strain>
    </source>
</reference>
<accession>A0A2N5SDM2</accession>
<feature type="region of interest" description="Disordered" evidence="1">
    <location>
        <begin position="93"/>
        <end position="127"/>
    </location>
</feature>